<dbReference type="AlphaFoldDB" id="A0A3M7QAM7"/>
<gene>
    <name evidence="1" type="ORF">BpHYR1_051748</name>
</gene>
<dbReference type="Proteomes" id="UP000276133">
    <property type="component" value="Unassembled WGS sequence"/>
</dbReference>
<reference evidence="1 2" key="1">
    <citation type="journal article" date="2018" name="Sci. Rep.">
        <title>Genomic signatures of local adaptation to the degree of environmental predictability in rotifers.</title>
        <authorList>
            <person name="Franch-Gras L."/>
            <person name="Hahn C."/>
            <person name="Garcia-Roger E.M."/>
            <person name="Carmona M.J."/>
            <person name="Serra M."/>
            <person name="Gomez A."/>
        </authorList>
    </citation>
    <scope>NUCLEOTIDE SEQUENCE [LARGE SCALE GENOMIC DNA]</scope>
    <source>
        <strain evidence="1">HYR1</strain>
    </source>
</reference>
<sequence length="59" mass="7196">MIKKGEKKKRIKTGHKQLHIFQFLKKHKDYNFAMMILPFFIHKNTNFDKKIYNTDVQKG</sequence>
<organism evidence="1 2">
    <name type="scientific">Brachionus plicatilis</name>
    <name type="common">Marine rotifer</name>
    <name type="synonym">Brachionus muelleri</name>
    <dbReference type="NCBI Taxonomy" id="10195"/>
    <lineage>
        <taxon>Eukaryota</taxon>
        <taxon>Metazoa</taxon>
        <taxon>Spiralia</taxon>
        <taxon>Gnathifera</taxon>
        <taxon>Rotifera</taxon>
        <taxon>Eurotatoria</taxon>
        <taxon>Monogononta</taxon>
        <taxon>Pseudotrocha</taxon>
        <taxon>Ploima</taxon>
        <taxon>Brachionidae</taxon>
        <taxon>Brachionus</taxon>
    </lineage>
</organism>
<protein>
    <submittedName>
        <fullName evidence="1">Uncharacterized protein</fullName>
    </submittedName>
</protein>
<comment type="caution">
    <text evidence="1">The sequence shown here is derived from an EMBL/GenBank/DDBJ whole genome shotgun (WGS) entry which is preliminary data.</text>
</comment>
<evidence type="ECO:0000313" key="2">
    <source>
        <dbReference type="Proteomes" id="UP000276133"/>
    </source>
</evidence>
<name>A0A3M7QAM7_BRAPC</name>
<keyword evidence="2" id="KW-1185">Reference proteome</keyword>
<dbReference type="EMBL" id="REGN01006784">
    <property type="protein sequence ID" value="RNA08289.1"/>
    <property type="molecule type" value="Genomic_DNA"/>
</dbReference>
<proteinExistence type="predicted"/>
<evidence type="ECO:0000313" key="1">
    <source>
        <dbReference type="EMBL" id="RNA08289.1"/>
    </source>
</evidence>
<accession>A0A3M7QAM7</accession>